<dbReference type="Proteomes" id="UP000815325">
    <property type="component" value="Unassembled WGS sequence"/>
</dbReference>
<sequence length="117" mass="12799">PFAGDGSLEHSPLDADIVQAVQALAGTELSHLGPSKVAALLRFLVDEFLETDFVREALQQRADSSADTMQRLRGELADERAKLREVESEERELARKEREKKKAAAQEKAAAAAAARE</sequence>
<feature type="compositionally biased region" description="Basic and acidic residues" evidence="1">
    <location>
        <begin position="83"/>
        <end position="105"/>
    </location>
</feature>
<name>A0ABQ7GRC6_DUNSA</name>
<gene>
    <name evidence="2" type="ORF">DUNSADRAFT_4771</name>
</gene>
<feature type="compositionally biased region" description="Low complexity" evidence="1">
    <location>
        <begin position="106"/>
        <end position="117"/>
    </location>
</feature>
<comment type="caution">
    <text evidence="2">The sequence shown here is derived from an EMBL/GenBank/DDBJ whole genome shotgun (WGS) entry which is preliminary data.</text>
</comment>
<protein>
    <submittedName>
        <fullName evidence="2">Uncharacterized protein</fullName>
    </submittedName>
</protein>
<organism evidence="2 3">
    <name type="scientific">Dunaliella salina</name>
    <name type="common">Green alga</name>
    <name type="synonym">Protococcus salinus</name>
    <dbReference type="NCBI Taxonomy" id="3046"/>
    <lineage>
        <taxon>Eukaryota</taxon>
        <taxon>Viridiplantae</taxon>
        <taxon>Chlorophyta</taxon>
        <taxon>core chlorophytes</taxon>
        <taxon>Chlorophyceae</taxon>
        <taxon>CS clade</taxon>
        <taxon>Chlamydomonadales</taxon>
        <taxon>Dunaliellaceae</taxon>
        <taxon>Dunaliella</taxon>
    </lineage>
</organism>
<feature type="non-terminal residue" evidence="2">
    <location>
        <position position="1"/>
    </location>
</feature>
<reference evidence="2" key="1">
    <citation type="submission" date="2017-08" db="EMBL/GenBank/DDBJ databases">
        <authorList>
            <person name="Polle J.E."/>
            <person name="Barry K."/>
            <person name="Cushman J."/>
            <person name="Schmutz J."/>
            <person name="Tran D."/>
            <person name="Hathwaick L.T."/>
            <person name="Yim W.C."/>
            <person name="Jenkins J."/>
            <person name="Mckie-Krisberg Z.M."/>
            <person name="Prochnik S."/>
            <person name="Lindquist E."/>
            <person name="Dockter R.B."/>
            <person name="Adam C."/>
            <person name="Molina H."/>
            <person name="Bunkerborg J."/>
            <person name="Jin E."/>
            <person name="Buchheim M."/>
            <person name="Magnuson J."/>
        </authorList>
    </citation>
    <scope>NUCLEOTIDE SEQUENCE</scope>
    <source>
        <strain evidence="2">CCAP 19/18</strain>
    </source>
</reference>
<accession>A0ABQ7GRC6</accession>
<evidence type="ECO:0000256" key="1">
    <source>
        <dbReference type="SAM" id="MobiDB-lite"/>
    </source>
</evidence>
<feature type="region of interest" description="Disordered" evidence="1">
    <location>
        <begin position="83"/>
        <end position="117"/>
    </location>
</feature>
<proteinExistence type="predicted"/>
<dbReference type="EMBL" id="MU069626">
    <property type="protein sequence ID" value="KAF5837151.1"/>
    <property type="molecule type" value="Genomic_DNA"/>
</dbReference>
<evidence type="ECO:0000313" key="3">
    <source>
        <dbReference type="Proteomes" id="UP000815325"/>
    </source>
</evidence>
<evidence type="ECO:0000313" key="2">
    <source>
        <dbReference type="EMBL" id="KAF5837151.1"/>
    </source>
</evidence>
<keyword evidence="3" id="KW-1185">Reference proteome</keyword>